<accession>A0A433X2E7</accession>
<dbReference type="GO" id="GO:0008671">
    <property type="term" value="F:2-dehydro-3-deoxygalactonokinase activity"/>
    <property type="evidence" value="ECO:0007669"/>
    <property type="project" value="InterPro"/>
</dbReference>
<comment type="caution">
    <text evidence="1">The sequence shown here is derived from an EMBL/GenBank/DDBJ whole genome shotgun (WGS) entry which is preliminary data.</text>
</comment>
<reference evidence="1 2" key="1">
    <citation type="journal article" date="2016" name="Int. J. Syst. Evol. Microbiol.">
        <title>Arsenicitalea aurantiaca gen. nov., sp. nov., a new member of the family Hyphomicrobiaceae, isolated from high-arsenic sediment.</title>
        <authorList>
            <person name="Mu Y."/>
            <person name="Zhou L."/>
            <person name="Zeng X.C."/>
            <person name="Liu L."/>
            <person name="Pan Y."/>
            <person name="Chen X."/>
            <person name="Wang J."/>
            <person name="Li S."/>
            <person name="Li W.J."/>
            <person name="Wang Y."/>
        </authorList>
    </citation>
    <scope>NUCLEOTIDE SEQUENCE [LARGE SCALE GENOMIC DNA]</scope>
    <source>
        <strain evidence="1 2">42-50</strain>
    </source>
</reference>
<evidence type="ECO:0000313" key="1">
    <source>
        <dbReference type="EMBL" id="RUT28265.1"/>
    </source>
</evidence>
<name>A0A433X2E7_9HYPH</name>
<dbReference type="InterPro" id="IPR042257">
    <property type="entry name" value="DGOK_C"/>
</dbReference>
<evidence type="ECO:0000313" key="2">
    <source>
        <dbReference type="Proteomes" id="UP000281547"/>
    </source>
</evidence>
<dbReference type="AlphaFoldDB" id="A0A433X2E7"/>
<dbReference type="EMBL" id="RZNJ01000008">
    <property type="protein sequence ID" value="RUT28265.1"/>
    <property type="molecule type" value="Genomic_DNA"/>
</dbReference>
<organism evidence="1 2">
    <name type="scientific">Arsenicitalea aurantiaca</name>
    <dbReference type="NCBI Taxonomy" id="1783274"/>
    <lineage>
        <taxon>Bacteria</taxon>
        <taxon>Pseudomonadati</taxon>
        <taxon>Pseudomonadota</taxon>
        <taxon>Alphaproteobacteria</taxon>
        <taxon>Hyphomicrobiales</taxon>
        <taxon>Devosiaceae</taxon>
        <taxon>Arsenicitalea</taxon>
    </lineage>
</organism>
<dbReference type="Pfam" id="PF05035">
    <property type="entry name" value="DGOK"/>
    <property type="match status" value="1"/>
</dbReference>
<proteinExistence type="predicted"/>
<dbReference type="Gene3D" id="3.30.420.300">
    <property type="entry name" value="2-keto-3-deoxy-galactonokinase, substrate binding domain"/>
    <property type="match status" value="1"/>
</dbReference>
<dbReference type="InterPro" id="IPR042258">
    <property type="entry name" value="DGOK_N"/>
</dbReference>
<dbReference type="Gene3D" id="3.30.420.310">
    <property type="entry name" value="2-keto-3-deoxy-galactonokinase, C-terminal domain"/>
    <property type="match status" value="1"/>
</dbReference>
<dbReference type="OrthoDB" id="256574at2"/>
<sequence>MFIAVQWTSGAFHAWLLEADGSISAEHQSRTGVNSVLNGAFEAALRAEIGHWLPSARAVLLSGMVTSRTGWVESPFAIVPAGASDLLAEAVRKEMEGLPPLYFLAGAARRDPLPDVMRGEEMAIFGIKGDLPEWVVLPGAHSKWVRTDGEHIVDVTTYMSGEILDLLLKDSLLSKLIPAGASHGEEAFARGVAIAADKRAMQGGVLQRLFSARSLVLFDRLKPDEITGYMSGVMIGSEIIEALAGQPEVASVAVLGETPLAASYRQALQAFGIAAPVVTGSAAAGFARLVAEMQRER</sequence>
<evidence type="ECO:0008006" key="3">
    <source>
        <dbReference type="Google" id="ProtNLM"/>
    </source>
</evidence>
<protein>
    <recommendedName>
        <fullName evidence="3">2-dehydro-3-deoxygalactonokinase</fullName>
    </recommendedName>
</protein>
<keyword evidence="2" id="KW-1185">Reference proteome</keyword>
<gene>
    <name evidence="1" type="ORF">EMQ25_16900</name>
</gene>
<dbReference type="InterPro" id="IPR007729">
    <property type="entry name" value="DGOK"/>
</dbReference>
<dbReference type="GO" id="GO:0034194">
    <property type="term" value="P:D-galactonate catabolic process"/>
    <property type="evidence" value="ECO:0007669"/>
    <property type="project" value="InterPro"/>
</dbReference>
<dbReference type="RefSeq" id="WP_127189791.1">
    <property type="nucleotide sequence ID" value="NZ_RZNJ01000008.1"/>
</dbReference>
<dbReference type="Proteomes" id="UP000281547">
    <property type="component" value="Unassembled WGS sequence"/>
</dbReference>